<evidence type="ECO:0000313" key="3">
    <source>
        <dbReference type="EMBL" id="GIO68716.1"/>
    </source>
</evidence>
<evidence type="ECO:0000259" key="2">
    <source>
        <dbReference type="Pfam" id="PF08327"/>
    </source>
</evidence>
<reference evidence="3 4" key="1">
    <citation type="submission" date="2021-03" db="EMBL/GenBank/DDBJ databases">
        <title>Antimicrobial resistance genes in bacteria isolated from Japanese honey, and their potential for conferring macrolide and lincosamide resistance in the American foulbrood pathogen Paenibacillus larvae.</title>
        <authorList>
            <person name="Okamoto M."/>
            <person name="Kumagai M."/>
            <person name="Kanamori H."/>
            <person name="Takamatsu D."/>
        </authorList>
    </citation>
    <scope>NUCLEOTIDE SEQUENCE [LARGE SCALE GENOMIC DNA]</scope>
    <source>
        <strain evidence="3 4">J21TS3</strain>
    </source>
</reference>
<dbReference type="EMBL" id="BORW01000021">
    <property type="protein sequence ID" value="GIO68716.1"/>
    <property type="molecule type" value="Genomic_DNA"/>
</dbReference>
<dbReference type="Pfam" id="PF08327">
    <property type="entry name" value="AHSA1"/>
    <property type="match status" value="1"/>
</dbReference>
<dbReference type="Gene3D" id="3.30.530.20">
    <property type="match status" value="1"/>
</dbReference>
<keyword evidence="4" id="KW-1185">Reference proteome</keyword>
<dbReference type="InterPro" id="IPR023393">
    <property type="entry name" value="START-like_dom_sf"/>
</dbReference>
<dbReference type="SUPFAM" id="SSF55961">
    <property type="entry name" value="Bet v1-like"/>
    <property type="match status" value="1"/>
</dbReference>
<accession>A0ABQ4M194</accession>
<comment type="similarity">
    <text evidence="1">Belongs to the AHA1 family.</text>
</comment>
<feature type="domain" description="Activator of Hsp90 ATPase homologue 1/2-like C-terminal" evidence="2">
    <location>
        <begin position="24"/>
        <end position="133"/>
    </location>
</feature>
<proteinExistence type="inferred from homology"/>
<dbReference type="RefSeq" id="WP_212951230.1">
    <property type="nucleotide sequence ID" value="NZ_BORW01000021.1"/>
</dbReference>
<name>A0ABQ4M194_9BACL</name>
<gene>
    <name evidence="3" type="ORF">J21TS3_35370</name>
</gene>
<evidence type="ECO:0000313" key="4">
    <source>
        <dbReference type="Proteomes" id="UP000680638"/>
    </source>
</evidence>
<dbReference type="Proteomes" id="UP000680638">
    <property type="component" value="Unassembled WGS sequence"/>
</dbReference>
<dbReference type="CDD" id="cd08899">
    <property type="entry name" value="SRPBCC_CalC_Aha1-like_6"/>
    <property type="match status" value="1"/>
</dbReference>
<comment type="caution">
    <text evidence="3">The sequence shown here is derived from an EMBL/GenBank/DDBJ whole genome shotgun (WGS) entry which is preliminary data.</text>
</comment>
<organism evidence="3 4">
    <name type="scientific">Paenibacillus cookii</name>
    <dbReference type="NCBI Taxonomy" id="157839"/>
    <lineage>
        <taxon>Bacteria</taxon>
        <taxon>Bacillati</taxon>
        <taxon>Bacillota</taxon>
        <taxon>Bacilli</taxon>
        <taxon>Bacillales</taxon>
        <taxon>Paenibacillaceae</taxon>
        <taxon>Paenibacillus</taxon>
    </lineage>
</organism>
<dbReference type="InterPro" id="IPR013538">
    <property type="entry name" value="ASHA1/2-like_C"/>
</dbReference>
<protein>
    <recommendedName>
        <fullName evidence="2">Activator of Hsp90 ATPase homologue 1/2-like C-terminal domain-containing protein</fullName>
    </recommendedName>
</protein>
<evidence type="ECO:0000256" key="1">
    <source>
        <dbReference type="ARBA" id="ARBA00006817"/>
    </source>
</evidence>
<sequence>MNPLAVVEQDGQETRVRLERQLKHPIEEVWSMLTDNGKLKQWFSELRVEDLREGGTISFDMQDGTYEYFEILELKPYAVLEYTWAENRVRFELSPEPEGCRLVFVEIMVTVNDHTPKDIAGWDVCLDVIEALLDGKTVSERKAVWEEKYAQYVEKFAELGKG</sequence>